<evidence type="ECO:0000256" key="2">
    <source>
        <dbReference type="ARBA" id="ARBA00022759"/>
    </source>
</evidence>
<protein>
    <submittedName>
        <fullName evidence="5">DNA mismatch repair enzyme MutH</fullName>
    </submittedName>
</protein>
<feature type="domain" description="DNA mismatch repair MutH/Type II restriction enzyme Sau3AI" evidence="4">
    <location>
        <begin position="52"/>
        <end position="151"/>
    </location>
</feature>
<dbReference type="SMART" id="SM00927">
    <property type="entry name" value="MutH"/>
    <property type="match status" value="1"/>
</dbReference>
<proteinExistence type="predicted"/>
<evidence type="ECO:0000313" key="5">
    <source>
        <dbReference type="EMBL" id="RYJ43716.1"/>
    </source>
</evidence>
<dbReference type="EMBL" id="JUIW01000004">
    <property type="protein sequence ID" value="RYJ43716.1"/>
    <property type="molecule type" value="Genomic_DNA"/>
</dbReference>
<dbReference type="GO" id="GO:0003677">
    <property type="term" value="F:DNA binding"/>
    <property type="evidence" value="ECO:0007669"/>
    <property type="project" value="InterPro"/>
</dbReference>
<sequence length="468" mass="55138">MKYDSTNPLSIENYAKQLLNKSLRNVLGEGIVQNYTGKGRLGQLLEDSYFGYKPNSNSEPDFLDAGVELKTTPVKENSRGLVSKERLVFNIINFNEEYKKTFVDSSFWRKNQLLLLMFYLYEQEKIELDYIFKIIRLWQFPAPDLKIIKDDWEKIVLKIKEGKAHEISEGDTFYLGACTKGANKNSLVTQPFSDEKAMQRAFSLKSKYLNFIIKKSLADEEVIVDYEEYDKILRESNDLREPRSYYRRLNKDVEPIVKSLEEYEKGESFEDLVIKKFIPYYNLSEQEIRGKLGLAPSLSKNRYNVLARAILGVRTNKIEEFEKAGVEMKTIRLEKSGSLKENMSFAQIKFKEIINEDWEDSYWYSVLTRRFFFVIFQKDENEILRLKKVKFWTMPIKDLDVAEKFWEHTKAQILNNDFNNFIKISDNMICHVRPKGVNGKDLMETAFGTKEKKKSYWLNSSYIKNIIE</sequence>
<dbReference type="SUPFAM" id="SSF52980">
    <property type="entry name" value="Restriction endonuclease-like"/>
    <property type="match status" value="2"/>
</dbReference>
<dbReference type="InterPro" id="IPR037057">
    <property type="entry name" value="DNA_rep_MutH/T2_RE_sf"/>
</dbReference>
<accession>A0A444WD28</accession>
<evidence type="ECO:0000313" key="6">
    <source>
        <dbReference type="Proteomes" id="UP000289775"/>
    </source>
</evidence>
<dbReference type="InterPro" id="IPR011335">
    <property type="entry name" value="Restrct_endonuc-II-like"/>
</dbReference>
<dbReference type="GO" id="GO:0004519">
    <property type="term" value="F:endonuclease activity"/>
    <property type="evidence" value="ECO:0007669"/>
    <property type="project" value="UniProtKB-KW"/>
</dbReference>
<keyword evidence="2" id="KW-0255">Endonuclease</keyword>
<name>A0A444WD28_9FLAO</name>
<keyword evidence="6" id="KW-1185">Reference proteome</keyword>
<dbReference type="Gene3D" id="3.40.600.10">
    <property type="entry name" value="DNA mismatch repair MutH/Restriction endonuclease, type II"/>
    <property type="match status" value="2"/>
</dbReference>
<keyword evidence="3" id="KW-0378">Hydrolase</keyword>
<keyword evidence="1" id="KW-0540">Nuclease</keyword>
<dbReference type="CDD" id="cd22355">
    <property type="entry name" value="Sau3AI_C"/>
    <property type="match status" value="1"/>
</dbReference>
<dbReference type="GO" id="GO:0016787">
    <property type="term" value="F:hydrolase activity"/>
    <property type="evidence" value="ECO:0007669"/>
    <property type="project" value="UniProtKB-KW"/>
</dbReference>
<dbReference type="InterPro" id="IPR011337">
    <property type="entry name" value="DNA_rep_MutH/RE_typeII_Sau3AI"/>
</dbReference>
<organism evidence="5 6">
    <name type="scientific">Flavobacterium beibuense</name>
    <dbReference type="NCBI Taxonomy" id="657326"/>
    <lineage>
        <taxon>Bacteria</taxon>
        <taxon>Pseudomonadati</taxon>
        <taxon>Bacteroidota</taxon>
        <taxon>Flavobacteriia</taxon>
        <taxon>Flavobacteriales</taxon>
        <taxon>Flavobacteriaceae</taxon>
        <taxon>Flavobacterium</taxon>
    </lineage>
</organism>
<evidence type="ECO:0000256" key="3">
    <source>
        <dbReference type="ARBA" id="ARBA00022801"/>
    </source>
</evidence>
<comment type="caution">
    <text evidence="5">The sequence shown here is derived from an EMBL/GenBank/DDBJ whole genome shotgun (WGS) entry which is preliminary data.</text>
</comment>
<dbReference type="RefSeq" id="WP_129750381.1">
    <property type="nucleotide sequence ID" value="NZ_JUIW01000004.1"/>
</dbReference>
<dbReference type="AlphaFoldDB" id="A0A444WD28"/>
<reference evidence="5 6" key="1">
    <citation type="submission" date="2014-12" db="EMBL/GenBank/DDBJ databases">
        <title>Genome sequence of Flavobacterium beibuense RSKm HC5.</title>
        <authorList>
            <person name="Kim J.F."/>
            <person name="Song J.Y."/>
            <person name="Kwak M.-J."/>
            <person name="Lee S.-W."/>
        </authorList>
    </citation>
    <scope>NUCLEOTIDE SEQUENCE [LARGE SCALE GENOMIC DNA]</scope>
    <source>
        <strain evidence="5 6">RSKm HC5</strain>
    </source>
</reference>
<evidence type="ECO:0000256" key="1">
    <source>
        <dbReference type="ARBA" id="ARBA00022722"/>
    </source>
</evidence>
<dbReference type="Proteomes" id="UP000289775">
    <property type="component" value="Unassembled WGS sequence"/>
</dbReference>
<gene>
    <name evidence="5" type="ORF">NU09_1224</name>
</gene>
<dbReference type="CDD" id="cd22356">
    <property type="entry name" value="Sau3AI_N-like"/>
    <property type="match status" value="1"/>
</dbReference>
<dbReference type="Pfam" id="PF02976">
    <property type="entry name" value="MutH"/>
    <property type="match status" value="2"/>
</dbReference>
<evidence type="ECO:0000259" key="4">
    <source>
        <dbReference type="SMART" id="SM00927"/>
    </source>
</evidence>
<dbReference type="OrthoDB" id="3188707at2"/>